<evidence type="ECO:0008006" key="5">
    <source>
        <dbReference type="Google" id="ProtNLM"/>
    </source>
</evidence>
<reference evidence="3 4" key="1">
    <citation type="submission" date="2021-01" db="EMBL/GenBank/DDBJ databases">
        <title>Genome public.</title>
        <authorList>
            <person name="Liu C."/>
            <person name="Sun Q."/>
        </authorList>
    </citation>
    <scope>NUCLEOTIDE SEQUENCE [LARGE SCALE GENOMIC DNA]</scope>
    <source>
        <strain evidence="3 4">JC656</strain>
    </source>
</reference>
<dbReference type="Proteomes" id="UP000639051">
    <property type="component" value="Unassembled WGS sequence"/>
</dbReference>
<dbReference type="PANTHER" id="PTHR39335:SF1">
    <property type="entry name" value="BLL4220 PROTEIN"/>
    <property type="match status" value="1"/>
</dbReference>
<evidence type="ECO:0000256" key="1">
    <source>
        <dbReference type="SAM" id="MobiDB-lite"/>
    </source>
</evidence>
<feature type="compositionally biased region" description="Low complexity" evidence="1">
    <location>
        <begin position="21"/>
        <end position="47"/>
    </location>
</feature>
<sequence length="188" mass="18063">MAAAWAVPALALAGCGGSTGSGAAPSPASSSSTASSSGSAGGSDSMGYGAGGSSSGSASSSSSGGAAQTSETLKTATIGGQTIVVDGQGKVVYYYTRDNTGATTSACTGGCATLWPAVTSTGSPNLQGVTAKVGSIKTADGKDQVTLNGMPIYYYQKDTAPEQANGQGVASVWYVIGADGTMITSALK</sequence>
<protein>
    <recommendedName>
        <fullName evidence="5">Lipoprotein</fullName>
    </recommendedName>
</protein>
<dbReference type="Pfam" id="PF03640">
    <property type="entry name" value="Lipoprotein_15"/>
    <property type="match status" value="2"/>
</dbReference>
<feature type="signal peptide" evidence="2">
    <location>
        <begin position="1"/>
        <end position="23"/>
    </location>
</feature>
<dbReference type="InterPro" id="IPR005297">
    <property type="entry name" value="Lipoprotein_repeat"/>
</dbReference>
<evidence type="ECO:0000313" key="4">
    <source>
        <dbReference type="Proteomes" id="UP000639051"/>
    </source>
</evidence>
<keyword evidence="2" id="KW-0732">Signal</keyword>
<dbReference type="EMBL" id="JAERRC010000022">
    <property type="protein sequence ID" value="MBL0705619.1"/>
    <property type="molecule type" value="Genomic_DNA"/>
</dbReference>
<keyword evidence="4" id="KW-1185">Reference proteome</keyword>
<accession>A0ABS1K1S1</accession>
<dbReference type="PANTHER" id="PTHR39335">
    <property type="entry name" value="BLL4220 PROTEIN"/>
    <property type="match status" value="1"/>
</dbReference>
<name>A0ABS1K1S1_9MICC</name>
<feature type="region of interest" description="Disordered" evidence="1">
    <location>
        <begin position="18"/>
        <end position="67"/>
    </location>
</feature>
<feature type="compositionally biased region" description="Low complexity" evidence="1">
    <location>
        <begin position="55"/>
        <end position="67"/>
    </location>
</feature>
<comment type="caution">
    <text evidence="3">The sequence shown here is derived from an EMBL/GenBank/DDBJ whole genome shotgun (WGS) entry which is preliminary data.</text>
</comment>
<evidence type="ECO:0000256" key="2">
    <source>
        <dbReference type="SAM" id="SignalP"/>
    </source>
</evidence>
<feature type="chain" id="PRO_5047446794" description="Lipoprotein" evidence="2">
    <location>
        <begin position="24"/>
        <end position="188"/>
    </location>
</feature>
<organism evidence="3 4">
    <name type="scientific">Sinomonas cellulolyticus</name>
    <dbReference type="NCBI Taxonomy" id="2801916"/>
    <lineage>
        <taxon>Bacteria</taxon>
        <taxon>Bacillati</taxon>
        <taxon>Actinomycetota</taxon>
        <taxon>Actinomycetes</taxon>
        <taxon>Micrococcales</taxon>
        <taxon>Micrococcaceae</taxon>
        <taxon>Sinomonas</taxon>
    </lineage>
</organism>
<evidence type="ECO:0000313" key="3">
    <source>
        <dbReference type="EMBL" id="MBL0705619.1"/>
    </source>
</evidence>
<gene>
    <name evidence="3" type="ORF">JJE72_08880</name>
</gene>
<proteinExistence type="predicted"/>